<dbReference type="RefSeq" id="WP_263412780.1">
    <property type="nucleotide sequence ID" value="NZ_BAABBH010000001.1"/>
</dbReference>
<dbReference type="EC" id="2.6.1.16" evidence="2"/>
<gene>
    <name evidence="5" type="ORF">ACK2TP_08010</name>
</gene>
<dbReference type="PROSITE" id="PS51464">
    <property type="entry name" value="SIS"/>
    <property type="match status" value="1"/>
</dbReference>
<keyword evidence="6" id="KW-1185">Reference proteome</keyword>
<dbReference type="EMBL" id="JBJYXY010000001">
    <property type="protein sequence ID" value="MFN2975705.1"/>
    <property type="molecule type" value="Genomic_DNA"/>
</dbReference>
<organism evidence="5 6">
    <name type="scientific">Terriglobus aquaticus</name>
    <dbReference type="NCBI Taxonomy" id="940139"/>
    <lineage>
        <taxon>Bacteria</taxon>
        <taxon>Pseudomonadati</taxon>
        <taxon>Acidobacteriota</taxon>
        <taxon>Terriglobia</taxon>
        <taxon>Terriglobales</taxon>
        <taxon>Acidobacteriaceae</taxon>
        <taxon>Terriglobus</taxon>
    </lineage>
</organism>
<dbReference type="PANTHER" id="PTHR10937">
    <property type="entry name" value="GLUCOSAMINE--FRUCTOSE-6-PHOSPHATE AMINOTRANSFERASE, ISOMERIZING"/>
    <property type="match status" value="1"/>
</dbReference>
<name>A0ABW9KM80_9BACT</name>
<dbReference type="InterPro" id="IPR046348">
    <property type="entry name" value="SIS_dom_sf"/>
</dbReference>
<protein>
    <recommendedName>
        <fullName evidence="3">Glutamine--fructose-6-phosphate aminotransferase [isomerizing]</fullName>
        <ecNumber evidence="2">2.6.1.16</ecNumber>
    </recommendedName>
</protein>
<evidence type="ECO:0000256" key="1">
    <source>
        <dbReference type="ARBA" id="ARBA00001031"/>
    </source>
</evidence>
<accession>A0ABW9KM80</accession>
<dbReference type="SUPFAM" id="SSF53697">
    <property type="entry name" value="SIS domain"/>
    <property type="match status" value="1"/>
</dbReference>
<keyword evidence="5" id="KW-0378">Hydrolase</keyword>
<dbReference type="PANTHER" id="PTHR10937:SF0">
    <property type="entry name" value="GLUTAMINE--FRUCTOSE-6-PHOSPHATE TRANSAMINASE (ISOMERIZING)"/>
    <property type="match status" value="1"/>
</dbReference>
<reference evidence="5 6" key="1">
    <citation type="submission" date="2024-12" db="EMBL/GenBank/DDBJ databases">
        <authorList>
            <person name="Lee Y."/>
        </authorList>
    </citation>
    <scope>NUCLEOTIDE SEQUENCE [LARGE SCALE GENOMIC DNA]</scope>
    <source>
        <strain evidence="5 6">03SUJ4</strain>
    </source>
</reference>
<comment type="catalytic activity">
    <reaction evidence="1">
        <text>D-fructose 6-phosphate + L-glutamine = D-glucosamine 6-phosphate + L-glutamate</text>
        <dbReference type="Rhea" id="RHEA:13237"/>
        <dbReference type="ChEBI" id="CHEBI:29985"/>
        <dbReference type="ChEBI" id="CHEBI:58359"/>
        <dbReference type="ChEBI" id="CHEBI:58725"/>
        <dbReference type="ChEBI" id="CHEBI:61527"/>
        <dbReference type="EC" id="2.6.1.16"/>
    </reaction>
</comment>
<dbReference type="Gene3D" id="3.40.50.10490">
    <property type="entry name" value="Glucose-6-phosphate isomerase like protein, domain 1"/>
    <property type="match status" value="2"/>
</dbReference>
<proteinExistence type="predicted"/>
<evidence type="ECO:0000313" key="6">
    <source>
        <dbReference type="Proteomes" id="UP001634747"/>
    </source>
</evidence>
<evidence type="ECO:0000256" key="3">
    <source>
        <dbReference type="ARBA" id="ARBA00016090"/>
    </source>
</evidence>
<evidence type="ECO:0000259" key="4">
    <source>
        <dbReference type="PROSITE" id="PS51464"/>
    </source>
</evidence>
<sequence length="366" mass="39475">MSDAKPVRWIAGVEPAPELLRATGTEILELECRQQPEVLQALLQSYRSDPQITEELKWFRTIAVDRPGPILLIGMGASFCSSISASALLQSNGRPAFSVDAGEWLHFGLPAWYGQSLSVLLTTSGESAELVKLFQVGAGRPMGLICNNPASTCWELARHRLPIIAGPEYGNATKTYTNSTAAAIIMASEILGVPWQSDAEHAVAVFARALQPIFSMRQELDGFCAGAANIEIVGRGAGYGAAVMSALCIREMSGFRAAPHTGAGFRHGPNLDVDASHLAIILALGRAPELGLKLAEECIRRGGKVILVSSQQHRRTEQLLPVHIESVAEPWEGITSLLVPQALTLAMVERMGCRLPPRFQYGVMEQ</sequence>
<dbReference type="InterPro" id="IPR001347">
    <property type="entry name" value="SIS_dom"/>
</dbReference>
<comment type="caution">
    <text evidence="5">The sequence shown here is derived from an EMBL/GenBank/DDBJ whole genome shotgun (WGS) entry which is preliminary data.</text>
</comment>
<feature type="domain" description="SIS" evidence="4">
    <location>
        <begin position="216"/>
        <end position="358"/>
    </location>
</feature>
<dbReference type="Proteomes" id="UP001634747">
    <property type="component" value="Unassembled WGS sequence"/>
</dbReference>
<evidence type="ECO:0000256" key="2">
    <source>
        <dbReference type="ARBA" id="ARBA00012916"/>
    </source>
</evidence>
<dbReference type="Pfam" id="PF01380">
    <property type="entry name" value="SIS"/>
    <property type="match status" value="2"/>
</dbReference>
<evidence type="ECO:0000313" key="5">
    <source>
        <dbReference type="EMBL" id="MFN2975705.1"/>
    </source>
</evidence>
<dbReference type="GO" id="GO:0016787">
    <property type="term" value="F:hydrolase activity"/>
    <property type="evidence" value="ECO:0007669"/>
    <property type="project" value="UniProtKB-KW"/>
</dbReference>